<comment type="caution">
    <text evidence="1">The sequence shown here is derived from an EMBL/GenBank/DDBJ whole genome shotgun (WGS) entry which is preliminary data.</text>
</comment>
<protein>
    <submittedName>
        <fullName evidence="1">Uncharacterized protein</fullName>
    </submittedName>
</protein>
<proteinExistence type="predicted"/>
<dbReference type="AlphaFoldDB" id="X0VHP7"/>
<accession>X0VHP7</accession>
<organism evidence="1">
    <name type="scientific">marine sediment metagenome</name>
    <dbReference type="NCBI Taxonomy" id="412755"/>
    <lineage>
        <taxon>unclassified sequences</taxon>
        <taxon>metagenomes</taxon>
        <taxon>ecological metagenomes</taxon>
    </lineage>
</organism>
<name>X0VHP7_9ZZZZ</name>
<dbReference type="EMBL" id="BARS01036692">
    <property type="protein sequence ID" value="GAG17829.1"/>
    <property type="molecule type" value="Genomic_DNA"/>
</dbReference>
<reference evidence="1" key="1">
    <citation type="journal article" date="2014" name="Front. Microbiol.">
        <title>High frequency of phylogenetically diverse reductive dehalogenase-homologous genes in deep subseafloor sedimentary metagenomes.</title>
        <authorList>
            <person name="Kawai M."/>
            <person name="Futagami T."/>
            <person name="Toyoda A."/>
            <person name="Takaki Y."/>
            <person name="Nishi S."/>
            <person name="Hori S."/>
            <person name="Arai W."/>
            <person name="Tsubouchi T."/>
            <person name="Morono Y."/>
            <person name="Uchiyama I."/>
            <person name="Ito T."/>
            <person name="Fujiyama A."/>
            <person name="Inagaki F."/>
            <person name="Takami H."/>
        </authorList>
    </citation>
    <scope>NUCLEOTIDE SEQUENCE</scope>
    <source>
        <strain evidence="1">Expedition CK06-06</strain>
    </source>
</reference>
<sequence>MATYQQRVQERNQGIMNDFAKGLSTSSYNRLSDNKSKDISTDSFAKAVEFVSKKSLGGSGYVDLKGVNNRDYQLAITLILQDTDVSKLYNIGVGKRIAAQEAGIPVQEFIARKQQLGLPFTEREQQLLTAQPVTAPKKPTQPVVVIPA</sequence>
<gene>
    <name evidence="1" type="ORF">S01H1_56357</name>
</gene>
<feature type="non-terminal residue" evidence="1">
    <location>
        <position position="148"/>
    </location>
</feature>
<evidence type="ECO:0000313" key="1">
    <source>
        <dbReference type="EMBL" id="GAG17829.1"/>
    </source>
</evidence>